<feature type="transmembrane region" description="Helical" evidence="6">
    <location>
        <begin position="258"/>
        <end position="279"/>
    </location>
</feature>
<dbReference type="GO" id="GO:0016020">
    <property type="term" value="C:membrane"/>
    <property type="evidence" value="ECO:0007669"/>
    <property type="project" value="UniProtKB-SubCell"/>
</dbReference>
<feature type="transmembrane region" description="Helical" evidence="6">
    <location>
        <begin position="39"/>
        <end position="60"/>
    </location>
</feature>
<reference evidence="8" key="1">
    <citation type="journal article" date="2023" name="Mol. Biol. Evol.">
        <title>Third-Generation Sequencing Reveals the Adaptive Role of the Epigenome in Three Deep-Sea Polychaetes.</title>
        <authorList>
            <person name="Perez M."/>
            <person name="Aroh O."/>
            <person name="Sun Y."/>
            <person name="Lan Y."/>
            <person name="Juniper S.K."/>
            <person name="Young C.R."/>
            <person name="Angers B."/>
            <person name="Qian P.Y."/>
        </authorList>
    </citation>
    <scope>NUCLEOTIDE SEQUENCE</scope>
    <source>
        <strain evidence="8">R07B-5</strain>
    </source>
</reference>
<feature type="transmembrane region" description="Helical" evidence="6">
    <location>
        <begin position="200"/>
        <end position="221"/>
    </location>
</feature>
<dbReference type="EMBL" id="JAODUO010000944">
    <property type="protein sequence ID" value="KAK2172622.1"/>
    <property type="molecule type" value="Genomic_DNA"/>
</dbReference>
<evidence type="ECO:0000313" key="8">
    <source>
        <dbReference type="EMBL" id="KAK2172622.1"/>
    </source>
</evidence>
<evidence type="ECO:0000256" key="6">
    <source>
        <dbReference type="SAM" id="Phobius"/>
    </source>
</evidence>
<gene>
    <name evidence="8" type="ORF">NP493_945g00050</name>
</gene>
<dbReference type="SUPFAM" id="SSF81321">
    <property type="entry name" value="Family A G protein-coupled receptor-like"/>
    <property type="match status" value="1"/>
</dbReference>
<evidence type="ECO:0000259" key="7">
    <source>
        <dbReference type="PROSITE" id="PS50262"/>
    </source>
</evidence>
<dbReference type="CDD" id="cd00637">
    <property type="entry name" value="7tm_classA_rhodopsin-like"/>
    <property type="match status" value="1"/>
</dbReference>
<dbReference type="PRINTS" id="PR00237">
    <property type="entry name" value="GPCRRHODOPSN"/>
</dbReference>
<dbReference type="PANTHER" id="PTHR45698:SF1">
    <property type="entry name" value="TRACE AMINE-ASSOCIATED RECEPTOR 13C-LIKE"/>
    <property type="match status" value="1"/>
</dbReference>
<dbReference type="InterPro" id="IPR017452">
    <property type="entry name" value="GPCR_Rhodpsn_7TM"/>
</dbReference>
<dbReference type="SMART" id="SM01381">
    <property type="entry name" value="7TM_GPCR_Srsx"/>
    <property type="match status" value="1"/>
</dbReference>
<feature type="transmembrane region" description="Helical" evidence="6">
    <location>
        <begin position="112"/>
        <end position="135"/>
    </location>
</feature>
<feature type="transmembrane region" description="Helical" evidence="6">
    <location>
        <begin position="291"/>
        <end position="313"/>
    </location>
</feature>
<sequence>MTTSSINTTAESIRVTQTVNETTSAEMDNIRMPDAYMKIASGSVSVLGIVGNLIVIVVISRSTMLRKTFTNILILNQSCIDFASSCCIMITTTSRTQVEGLSGIMGEIYCRFWLSDLPLWSFMISSSYTLILLTVERYIAIVYPIFHHTSFKRTTVLALAIAAWFPGFIYMLCFLVPTSGVTEGRCMIMEIFASASWKKFTGVMLFIIQYLIPIAVFLTCYSRIIAHLRSRVHPQLPQSVGNEAVSIKSRARRNVLKTLTIIVVCYLLCNSWNQFLFLAHNFGYPIDYSGAFYNFTVIAMFANSCINPIIYVLKYEAYQKEFRKIFFKCGANTPTVTTS</sequence>
<keyword evidence="3 6" id="KW-1133">Transmembrane helix</keyword>
<dbReference type="AlphaFoldDB" id="A0AAD9KK35"/>
<comment type="caution">
    <text evidence="8">The sequence shown here is derived from an EMBL/GenBank/DDBJ whole genome shotgun (WGS) entry which is preliminary data.</text>
</comment>
<protein>
    <recommendedName>
        <fullName evidence="7">G-protein coupled receptors family 1 profile domain-containing protein</fullName>
    </recommendedName>
</protein>
<feature type="transmembrane region" description="Helical" evidence="6">
    <location>
        <begin position="156"/>
        <end position="180"/>
    </location>
</feature>
<evidence type="ECO:0000256" key="3">
    <source>
        <dbReference type="ARBA" id="ARBA00022989"/>
    </source>
</evidence>
<keyword evidence="9" id="KW-1185">Reference proteome</keyword>
<keyword evidence="2 5" id="KW-0812">Transmembrane</keyword>
<evidence type="ECO:0000256" key="1">
    <source>
        <dbReference type="ARBA" id="ARBA00004370"/>
    </source>
</evidence>
<dbReference type="Pfam" id="PF00001">
    <property type="entry name" value="7tm_1"/>
    <property type="match status" value="1"/>
</dbReference>
<comment type="subcellular location">
    <subcellularLocation>
        <location evidence="1">Membrane</location>
    </subcellularLocation>
</comment>
<name>A0AAD9KK35_RIDPI</name>
<dbReference type="Gene3D" id="1.20.1070.10">
    <property type="entry name" value="Rhodopsin 7-helix transmembrane proteins"/>
    <property type="match status" value="1"/>
</dbReference>
<dbReference type="PROSITE" id="PS00237">
    <property type="entry name" value="G_PROTEIN_RECEP_F1_1"/>
    <property type="match status" value="1"/>
</dbReference>
<proteinExistence type="inferred from homology"/>
<dbReference type="GO" id="GO:0004930">
    <property type="term" value="F:G protein-coupled receptor activity"/>
    <property type="evidence" value="ECO:0007669"/>
    <property type="project" value="UniProtKB-KW"/>
</dbReference>
<organism evidence="8 9">
    <name type="scientific">Ridgeia piscesae</name>
    <name type="common">Tubeworm</name>
    <dbReference type="NCBI Taxonomy" id="27915"/>
    <lineage>
        <taxon>Eukaryota</taxon>
        <taxon>Metazoa</taxon>
        <taxon>Spiralia</taxon>
        <taxon>Lophotrochozoa</taxon>
        <taxon>Annelida</taxon>
        <taxon>Polychaeta</taxon>
        <taxon>Sedentaria</taxon>
        <taxon>Canalipalpata</taxon>
        <taxon>Sabellida</taxon>
        <taxon>Siboglinidae</taxon>
        <taxon>Ridgeia</taxon>
    </lineage>
</organism>
<dbReference type="PROSITE" id="PS50262">
    <property type="entry name" value="G_PROTEIN_RECEP_F1_2"/>
    <property type="match status" value="1"/>
</dbReference>
<evidence type="ECO:0000256" key="4">
    <source>
        <dbReference type="ARBA" id="ARBA00023136"/>
    </source>
</evidence>
<accession>A0AAD9KK35</accession>
<comment type="similarity">
    <text evidence="5">Belongs to the G-protein coupled receptor 1 family.</text>
</comment>
<evidence type="ECO:0000313" key="9">
    <source>
        <dbReference type="Proteomes" id="UP001209878"/>
    </source>
</evidence>
<keyword evidence="5" id="KW-0807">Transducer</keyword>
<keyword evidence="5" id="KW-0675">Receptor</keyword>
<dbReference type="InterPro" id="IPR000276">
    <property type="entry name" value="GPCR_Rhodpsn"/>
</dbReference>
<dbReference type="PANTHER" id="PTHR45698">
    <property type="entry name" value="TRACE AMINE-ASSOCIATED RECEPTOR 19N-RELATED"/>
    <property type="match status" value="1"/>
</dbReference>
<evidence type="ECO:0000256" key="2">
    <source>
        <dbReference type="ARBA" id="ARBA00022692"/>
    </source>
</evidence>
<keyword evidence="4 6" id="KW-0472">Membrane</keyword>
<evidence type="ECO:0000256" key="5">
    <source>
        <dbReference type="RuleBase" id="RU000688"/>
    </source>
</evidence>
<feature type="domain" description="G-protein coupled receptors family 1 profile" evidence="7">
    <location>
        <begin position="51"/>
        <end position="311"/>
    </location>
</feature>
<keyword evidence="5" id="KW-0297">G-protein coupled receptor</keyword>
<dbReference type="Proteomes" id="UP001209878">
    <property type="component" value="Unassembled WGS sequence"/>
</dbReference>